<dbReference type="InterPro" id="IPR013083">
    <property type="entry name" value="Znf_RING/FYVE/PHD"/>
</dbReference>
<evidence type="ECO:0000256" key="5">
    <source>
        <dbReference type="ARBA" id="ARBA00022771"/>
    </source>
</evidence>
<feature type="compositionally biased region" description="Gly residues" evidence="9">
    <location>
        <begin position="375"/>
        <end position="384"/>
    </location>
</feature>
<dbReference type="OrthoDB" id="10014838at2759"/>
<dbReference type="GO" id="GO:0008270">
    <property type="term" value="F:zinc ion binding"/>
    <property type="evidence" value="ECO:0007669"/>
    <property type="project" value="UniProtKB-KW"/>
</dbReference>
<evidence type="ECO:0000256" key="6">
    <source>
        <dbReference type="ARBA" id="ARBA00022786"/>
    </source>
</evidence>
<dbReference type="EnsemblMetazoa" id="XM_030984247">
    <property type="protein sequence ID" value="XP_030840107"/>
    <property type="gene ID" value="LOC575570"/>
</dbReference>
<name>A0A7M7NVV8_STRPU</name>
<evidence type="ECO:0000313" key="12">
    <source>
        <dbReference type="Proteomes" id="UP000007110"/>
    </source>
</evidence>
<evidence type="ECO:0000256" key="8">
    <source>
        <dbReference type="PROSITE-ProRule" id="PRU00175"/>
    </source>
</evidence>
<feature type="compositionally biased region" description="Low complexity" evidence="9">
    <location>
        <begin position="592"/>
        <end position="611"/>
    </location>
</feature>
<evidence type="ECO:0000313" key="11">
    <source>
        <dbReference type="EnsemblMetazoa" id="XP_030840108"/>
    </source>
</evidence>
<dbReference type="Pfam" id="PF13920">
    <property type="entry name" value="zf-C3HC4_3"/>
    <property type="match status" value="1"/>
</dbReference>
<protein>
    <recommendedName>
        <fullName evidence="2">RING-type E3 ubiquitin transferase</fullName>
        <ecNumber evidence="2">2.3.2.27</ecNumber>
    </recommendedName>
</protein>
<dbReference type="OMA" id="EEIQTGH"/>
<dbReference type="EC" id="2.3.2.27" evidence="2"/>
<keyword evidence="6" id="KW-0833">Ubl conjugation pathway</keyword>
<dbReference type="Proteomes" id="UP000007110">
    <property type="component" value="Unassembled WGS sequence"/>
</dbReference>
<dbReference type="RefSeq" id="XP_030840108.1">
    <property type="nucleotide sequence ID" value="XM_030984248.1"/>
</dbReference>
<feature type="domain" description="RING-type" evidence="10">
    <location>
        <begin position="279"/>
        <end position="318"/>
    </location>
</feature>
<evidence type="ECO:0000256" key="4">
    <source>
        <dbReference type="ARBA" id="ARBA00022723"/>
    </source>
</evidence>
<keyword evidence="12" id="KW-1185">Reference proteome</keyword>
<dbReference type="GO" id="GO:0005737">
    <property type="term" value="C:cytoplasm"/>
    <property type="evidence" value="ECO:0000318"/>
    <property type="project" value="GO_Central"/>
</dbReference>
<evidence type="ECO:0000259" key="10">
    <source>
        <dbReference type="PROSITE" id="PS50089"/>
    </source>
</evidence>
<dbReference type="EnsemblMetazoa" id="XM_030984248">
    <property type="protein sequence ID" value="XP_030840108"/>
    <property type="gene ID" value="LOC575570"/>
</dbReference>
<dbReference type="SMART" id="SM00184">
    <property type="entry name" value="RING"/>
    <property type="match status" value="1"/>
</dbReference>
<dbReference type="PANTHER" id="PTHR22996:SF0">
    <property type="entry name" value="RE60872P-RELATED"/>
    <property type="match status" value="1"/>
</dbReference>
<keyword evidence="5 8" id="KW-0863">Zinc-finger</keyword>
<dbReference type="PANTHER" id="PTHR22996">
    <property type="entry name" value="MAHOGUNIN"/>
    <property type="match status" value="1"/>
</dbReference>
<feature type="compositionally biased region" description="Acidic residues" evidence="9">
    <location>
        <begin position="265"/>
        <end position="274"/>
    </location>
</feature>
<dbReference type="InterPro" id="IPR045194">
    <property type="entry name" value="MGRN1/RNF157-like"/>
</dbReference>
<evidence type="ECO:0000256" key="7">
    <source>
        <dbReference type="ARBA" id="ARBA00022833"/>
    </source>
</evidence>
<dbReference type="InterPro" id="IPR001841">
    <property type="entry name" value="Znf_RING"/>
</dbReference>
<dbReference type="RefSeq" id="XP_030840107.1">
    <property type="nucleotide sequence ID" value="XM_030984247.1"/>
</dbReference>
<sequence>MGSLQSMQNSNVQQVEIAANSAYRFPPKSGCYFGSHFSMGGQRFETPQPEAYLFGENADVNYLNSRPAPFPYPAPQPNEPTKTLKSLVNIRKDSLKLVKAISSTTDEESESPSTRYSIEFIFDSEAKTAITFYFFATEEITGGKAVYTAKNASLRSETFRYERGANQTFAQPAFTFDPSDFDDGEFTYDPLKDVIPIVIQCTVDEGDEHSGHCHTLIATFEQSADGAYTMKPMKQKQMVEGVFYLLQEIYGIENKNNPDAPKQPDEEEFPDDDDNGSDCVICMSDARDTLILPCRHLCLCNGCADSLRFQASCCPICRAPFRALLQIRALRKVMGNPAPVDDEESSMSQENVPPGYEAIPLGEALNGPGKSVQGAEGGATGGGETLSRSGTSEGRRKKKKSRTNSLASLRSRGAATPAAAVDQANSYQEVNEKNEMMRVDVRGDGKKKTTDEKQEEEIPVINSGNMLTPQKTAAPVSIENLGAAALALNGGTAKTMVVTLPPEPEMNLDDRSPVEVLTLESEPKPGSYHLDHEEVAMDNMEPSANNSMFLDGNSKSPDAVSHGPSLLGVDIDLPGTPTSDSFTAPGTPLDVSSSLSSSSQRQMPSMPSTPSNIQLEEAASKDPIV</sequence>
<evidence type="ECO:0000256" key="9">
    <source>
        <dbReference type="SAM" id="MobiDB-lite"/>
    </source>
</evidence>
<keyword evidence="3" id="KW-0808">Transferase</keyword>
<dbReference type="GO" id="GO:0016567">
    <property type="term" value="P:protein ubiquitination"/>
    <property type="evidence" value="ECO:0000318"/>
    <property type="project" value="GO_Central"/>
</dbReference>
<reference evidence="12" key="1">
    <citation type="submission" date="2015-02" db="EMBL/GenBank/DDBJ databases">
        <title>Genome sequencing for Strongylocentrotus purpuratus.</title>
        <authorList>
            <person name="Murali S."/>
            <person name="Liu Y."/>
            <person name="Vee V."/>
            <person name="English A."/>
            <person name="Wang M."/>
            <person name="Skinner E."/>
            <person name="Han Y."/>
            <person name="Muzny D.M."/>
            <person name="Worley K.C."/>
            <person name="Gibbs R.A."/>
        </authorList>
    </citation>
    <scope>NUCLEOTIDE SEQUENCE</scope>
</reference>
<dbReference type="KEGG" id="spu:575570"/>
<reference evidence="11" key="2">
    <citation type="submission" date="2021-01" db="UniProtKB">
        <authorList>
            <consortium name="EnsemblMetazoa"/>
        </authorList>
    </citation>
    <scope>IDENTIFICATION</scope>
</reference>
<dbReference type="InParanoid" id="A0A7M7NVV8"/>
<evidence type="ECO:0000256" key="2">
    <source>
        <dbReference type="ARBA" id="ARBA00012483"/>
    </source>
</evidence>
<dbReference type="SUPFAM" id="SSF57850">
    <property type="entry name" value="RING/U-box"/>
    <property type="match status" value="1"/>
</dbReference>
<keyword evidence="7" id="KW-0862">Zinc</keyword>
<feature type="compositionally biased region" description="Polar residues" evidence="9">
    <location>
        <begin position="542"/>
        <end position="556"/>
    </location>
</feature>
<proteinExistence type="predicted"/>
<dbReference type="FunFam" id="3.30.40.10:FF:000013">
    <property type="entry name" value="E3 ubiquitin-protein ligase MGRN1 isoform 1"/>
    <property type="match status" value="1"/>
</dbReference>
<dbReference type="FunCoup" id="A0A7M7NVV8">
    <property type="interactions" value="309"/>
</dbReference>
<evidence type="ECO:0000256" key="1">
    <source>
        <dbReference type="ARBA" id="ARBA00000900"/>
    </source>
</evidence>
<feature type="region of interest" description="Disordered" evidence="9">
    <location>
        <begin position="359"/>
        <end position="421"/>
    </location>
</feature>
<dbReference type="AlphaFoldDB" id="A0A7M7NVV8"/>
<dbReference type="GeneID" id="575570"/>
<dbReference type="Gene3D" id="3.30.40.10">
    <property type="entry name" value="Zinc/RING finger domain, C3HC4 (zinc finger)"/>
    <property type="match status" value="1"/>
</dbReference>
<feature type="region of interest" description="Disordered" evidence="9">
    <location>
        <begin position="255"/>
        <end position="274"/>
    </location>
</feature>
<keyword evidence="4" id="KW-0479">Metal-binding</keyword>
<dbReference type="PROSITE" id="PS50089">
    <property type="entry name" value="ZF_RING_2"/>
    <property type="match status" value="1"/>
</dbReference>
<comment type="catalytic activity">
    <reaction evidence="1">
        <text>S-ubiquitinyl-[E2 ubiquitin-conjugating enzyme]-L-cysteine + [acceptor protein]-L-lysine = [E2 ubiquitin-conjugating enzyme]-L-cysteine + N(6)-ubiquitinyl-[acceptor protein]-L-lysine.</text>
        <dbReference type="EC" id="2.3.2.27"/>
    </reaction>
</comment>
<feature type="region of interest" description="Disordered" evidence="9">
    <location>
        <begin position="542"/>
        <end position="625"/>
    </location>
</feature>
<dbReference type="Pfam" id="PF26192">
    <property type="entry name" value="RNF157-like_N"/>
    <property type="match status" value="1"/>
</dbReference>
<accession>A0A7M7NVV8</accession>
<dbReference type="InterPro" id="IPR058981">
    <property type="entry name" value="MGRN1/RNF157-like_N"/>
</dbReference>
<evidence type="ECO:0000256" key="3">
    <source>
        <dbReference type="ARBA" id="ARBA00022679"/>
    </source>
</evidence>
<dbReference type="GO" id="GO:0061630">
    <property type="term" value="F:ubiquitin protein ligase activity"/>
    <property type="evidence" value="ECO:0000318"/>
    <property type="project" value="GO_Central"/>
</dbReference>
<organism evidence="11 12">
    <name type="scientific">Strongylocentrotus purpuratus</name>
    <name type="common">Purple sea urchin</name>
    <dbReference type="NCBI Taxonomy" id="7668"/>
    <lineage>
        <taxon>Eukaryota</taxon>
        <taxon>Metazoa</taxon>
        <taxon>Echinodermata</taxon>
        <taxon>Eleutherozoa</taxon>
        <taxon>Echinozoa</taxon>
        <taxon>Echinoidea</taxon>
        <taxon>Euechinoidea</taxon>
        <taxon>Echinacea</taxon>
        <taxon>Camarodonta</taxon>
        <taxon>Echinidea</taxon>
        <taxon>Strongylocentrotidae</taxon>
        <taxon>Strongylocentrotus</taxon>
    </lineage>
</organism>